<comment type="caution">
    <text evidence="1">The sequence shown here is derived from an EMBL/GenBank/DDBJ whole genome shotgun (WGS) entry which is preliminary data.</text>
</comment>
<sequence length="119" mass="13285">MAGLLWKRGTTLGQGGFGVVSLASTSNALFHGVILPSLITLKSCNYSASQSLKEVEILQMFKHSAYIVHCFGAMSLLKIMSIFTTYCSSMLQEEALPIVFRTAIHCWSLKLRNTRRMFF</sequence>
<accession>A0AAN8TFV7</accession>
<dbReference type="InterPro" id="IPR011009">
    <property type="entry name" value="Kinase-like_dom_sf"/>
</dbReference>
<proteinExistence type="predicted"/>
<dbReference type="SUPFAM" id="SSF56112">
    <property type="entry name" value="Protein kinase-like (PK-like)"/>
    <property type="match status" value="1"/>
</dbReference>
<dbReference type="Gene3D" id="1.10.510.10">
    <property type="entry name" value="Transferase(Phosphotransferase) domain 1"/>
    <property type="match status" value="1"/>
</dbReference>
<gene>
    <name evidence="1" type="ORF">RDI58_015664</name>
</gene>
<dbReference type="EMBL" id="JBANQN010000006">
    <property type="protein sequence ID" value="KAK6787139.1"/>
    <property type="molecule type" value="Genomic_DNA"/>
</dbReference>
<name>A0AAN8TFV7_SOLBU</name>
<evidence type="ECO:0000313" key="2">
    <source>
        <dbReference type="Proteomes" id="UP001371456"/>
    </source>
</evidence>
<dbReference type="AlphaFoldDB" id="A0AAN8TFV7"/>
<organism evidence="1 2">
    <name type="scientific">Solanum bulbocastanum</name>
    <name type="common">Wild potato</name>
    <dbReference type="NCBI Taxonomy" id="147425"/>
    <lineage>
        <taxon>Eukaryota</taxon>
        <taxon>Viridiplantae</taxon>
        <taxon>Streptophyta</taxon>
        <taxon>Embryophyta</taxon>
        <taxon>Tracheophyta</taxon>
        <taxon>Spermatophyta</taxon>
        <taxon>Magnoliopsida</taxon>
        <taxon>eudicotyledons</taxon>
        <taxon>Gunneridae</taxon>
        <taxon>Pentapetalae</taxon>
        <taxon>asterids</taxon>
        <taxon>lamiids</taxon>
        <taxon>Solanales</taxon>
        <taxon>Solanaceae</taxon>
        <taxon>Solanoideae</taxon>
        <taxon>Solaneae</taxon>
        <taxon>Solanum</taxon>
    </lineage>
</organism>
<reference evidence="1 2" key="1">
    <citation type="submission" date="2024-02" db="EMBL/GenBank/DDBJ databases">
        <title>de novo genome assembly of Solanum bulbocastanum strain 11H21.</title>
        <authorList>
            <person name="Hosaka A.J."/>
        </authorList>
    </citation>
    <scope>NUCLEOTIDE SEQUENCE [LARGE SCALE GENOMIC DNA]</scope>
    <source>
        <tissue evidence="1">Young leaves</tissue>
    </source>
</reference>
<protein>
    <submittedName>
        <fullName evidence="1">Uncharacterized protein</fullName>
    </submittedName>
</protein>
<keyword evidence="2" id="KW-1185">Reference proteome</keyword>
<evidence type="ECO:0000313" key="1">
    <source>
        <dbReference type="EMBL" id="KAK6787139.1"/>
    </source>
</evidence>
<dbReference type="Proteomes" id="UP001371456">
    <property type="component" value="Unassembled WGS sequence"/>
</dbReference>